<reference evidence="1 2" key="1">
    <citation type="submission" date="2018-06" db="EMBL/GenBank/DDBJ databases">
        <title>Genomic Encyclopedia of Type Strains, Phase IV (KMG-IV): sequencing the most valuable type-strain genomes for metagenomic binning, comparative biology and taxonomic classification.</title>
        <authorList>
            <person name="Goeker M."/>
        </authorList>
    </citation>
    <scope>NUCLEOTIDE SEQUENCE [LARGE SCALE GENOMIC DNA]</scope>
    <source>
        <strain evidence="1 2">DSM 45521</strain>
    </source>
</reference>
<evidence type="ECO:0000313" key="2">
    <source>
        <dbReference type="Proteomes" id="UP000247591"/>
    </source>
</evidence>
<protein>
    <submittedName>
        <fullName evidence="1">Excreted virulence factor EspC (Type VII ESX diderm)</fullName>
    </submittedName>
</protein>
<proteinExistence type="predicted"/>
<dbReference type="AlphaFoldDB" id="A0A318RHV3"/>
<dbReference type="EMBL" id="QJSP01000012">
    <property type="protein sequence ID" value="PYE14678.1"/>
    <property type="molecule type" value="Genomic_DNA"/>
</dbReference>
<gene>
    <name evidence="1" type="ORF">DFR67_112140</name>
</gene>
<accession>A0A318RHV3</accession>
<dbReference type="Proteomes" id="UP000247591">
    <property type="component" value="Unassembled WGS sequence"/>
</dbReference>
<dbReference type="GO" id="GO:0009306">
    <property type="term" value="P:protein secretion"/>
    <property type="evidence" value="ECO:0007669"/>
    <property type="project" value="InterPro"/>
</dbReference>
<organism evidence="1 2">
    <name type="scientific">Williamsia limnetica</name>
    <dbReference type="NCBI Taxonomy" id="882452"/>
    <lineage>
        <taxon>Bacteria</taxon>
        <taxon>Bacillati</taxon>
        <taxon>Actinomycetota</taxon>
        <taxon>Actinomycetes</taxon>
        <taxon>Mycobacteriales</taxon>
        <taxon>Nocardiaceae</taxon>
        <taxon>Williamsia</taxon>
    </lineage>
</organism>
<name>A0A318RHV3_WILLI</name>
<dbReference type="InterPro" id="IPR022536">
    <property type="entry name" value="EspC"/>
</dbReference>
<evidence type="ECO:0000313" key="1">
    <source>
        <dbReference type="EMBL" id="PYE14678.1"/>
    </source>
</evidence>
<dbReference type="OrthoDB" id="4578530at2"/>
<keyword evidence="2" id="KW-1185">Reference proteome</keyword>
<dbReference type="RefSeq" id="WP_158540000.1">
    <property type="nucleotide sequence ID" value="NZ_QJSP01000012.1"/>
</dbReference>
<comment type="caution">
    <text evidence="1">The sequence shown here is derived from an EMBL/GenBank/DDBJ whole genome shotgun (WGS) entry which is preliminary data.</text>
</comment>
<sequence>MSSVSVDPAALTTAATGTRSVAADIAAHALAGRVDAAVLAPAFGLIGAEFTAAAVMVIDRQCREIDDLATRMQALGQGLTRAVDTYTGADDTNSAQIAATAR</sequence>
<dbReference type="Pfam" id="PF10824">
    <property type="entry name" value="T7SS_ESX_EspC"/>
    <property type="match status" value="1"/>
</dbReference>